<dbReference type="GO" id="GO:0017116">
    <property type="term" value="F:single-stranded DNA helicase activity"/>
    <property type="evidence" value="ECO:0007669"/>
    <property type="project" value="TreeGrafter"/>
</dbReference>
<dbReference type="GO" id="GO:0003697">
    <property type="term" value="F:single-stranded DNA binding"/>
    <property type="evidence" value="ECO:0007669"/>
    <property type="project" value="TreeGrafter"/>
</dbReference>
<protein>
    <submittedName>
        <fullName evidence="6">MCM domain-containing protein</fullName>
    </submittedName>
</protein>
<proteinExistence type="predicted"/>
<dbReference type="InterPro" id="IPR031327">
    <property type="entry name" value="MCM"/>
</dbReference>
<keyword evidence="5" id="KW-1185">Reference proteome</keyword>
<dbReference type="GO" id="GO:0005524">
    <property type="term" value="F:ATP binding"/>
    <property type="evidence" value="ECO:0007669"/>
    <property type="project" value="UniProtKB-KW"/>
</dbReference>
<dbReference type="AlphaFoldDB" id="A0A914Q9H5"/>
<keyword evidence="1" id="KW-0547">Nucleotide-binding</keyword>
<dbReference type="GO" id="GO:0042555">
    <property type="term" value="C:MCM complex"/>
    <property type="evidence" value="ECO:0007669"/>
    <property type="project" value="TreeGrafter"/>
</dbReference>
<feature type="compositionally biased region" description="Low complexity" evidence="3">
    <location>
        <begin position="47"/>
        <end position="98"/>
    </location>
</feature>
<keyword evidence="2" id="KW-0067">ATP-binding</keyword>
<evidence type="ECO:0000313" key="5">
    <source>
        <dbReference type="Proteomes" id="UP000887578"/>
    </source>
</evidence>
<accession>A0A914Q9H5</accession>
<evidence type="ECO:0000256" key="2">
    <source>
        <dbReference type="ARBA" id="ARBA00022840"/>
    </source>
</evidence>
<feature type="domain" description="MCM C-terminal AAA(+) ATPase" evidence="4">
    <location>
        <begin position="245"/>
        <end position="280"/>
    </location>
</feature>
<dbReference type="Proteomes" id="UP000887578">
    <property type="component" value="Unplaced"/>
</dbReference>
<dbReference type="SUPFAM" id="SSF52540">
    <property type="entry name" value="P-loop containing nucleoside triphosphate hydrolases"/>
    <property type="match status" value="1"/>
</dbReference>
<feature type="region of interest" description="Disordered" evidence="3">
    <location>
        <begin position="1"/>
        <end position="183"/>
    </location>
</feature>
<dbReference type="Pfam" id="PF00493">
    <property type="entry name" value="MCM"/>
    <property type="match status" value="1"/>
</dbReference>
<feature type="compositionally biased region" description="Basic and acidic residues" evidence="3">
    <location>
        <begin position="153"/>
        <end position="174"/>
    </location>
</feature>
<dbReference type="GO" id="GO:0000727">
    <property type="term" value="P:double-strand break repair via break-induced replication"/>
    <property type="evidence" value="ECO:0007669"/>
    <property type="project" value="TreeGrafter"/>
</dbReference>
<reference evidence="6" key="1">
    <citation type="submission" date="2022-11" db="UniProtKB">
        <authorList>
            <consortium name="WormBaseParasite"/>
        </authorList>
    </citation>
    <scope>IDENTIFICATION</scope>
</reference>
<name>A0A914Q9H5_9BILA</name>
<dbReference type="PANTHER" id="PTHR11630">
    <property type="entry name" value="DNA REPLICATION LICENSING FACTOR MCM FAMILY MEMBER"/>
    <property type="match status" value="1"/>
</dbReference>
<evidence type="ECO:0000256" key="3">
    <source>
        <dbReference type="SAM" id="MobiDB-lite"/>
    </source>
</evidence>
<dbReference type="InterPro" id="IPR001208">
    <property type="entry name" value="MCM_dom"/>
</dbReference>
<sequence>MLEIERLIKCKIMSSNSDGSDEEEKENSIDNASNSNDSKVLNEESDNGSNSTSTSSGESGARANTSAASGSSDNGSKSYSASHGSKNGGNTTSTASGGSKNGRKSYSSVYLASESGDIAGTSSTHRHRNQMKISGSPESSDGGGKSGTSVMKPMKDVKPENDGKKDCNAKDDKNMAAPKTGDPNSCSNYAADVEFFGSRFTESIAQMAAYDDPVTELADLFFKVDKKMLQKKSLLQLLQQFMVITREWTLEAGAVVLADKSVCLIDEIDKMNDQDHKSVHAIGSITLRHADAVIRMAAAHAKMYLRGYGTEEDFNAAIRIMLKCFIQTQKASIMRQTRKVFARQLTFKYDNSELLLYYFKQLIRINFYMNNHVS</sequence>
<dbReference type="PANTHER" id="PTHR11630:SF44">
    <property type="entry name" value="DNA REPLICATION LICENSING FACTOR MCM2"/>
    <property type="match status" value="1"/>
</dbReference>
<dbReference type="InterPro" id="IPR027417">
    <property type="entry name" value="P-loop_NTPase"/>
</dbReference>
<feature type="compositionally biased region" description="Low complexity" evidence="3">
    <location>
        <begin position="29"/>
        <end position="38"/>
    </location>
</feature>
<dbReference type="PROSITE" id="PS50051">
    <property type="entry name" value="MCM_2"/>
    <property type="match status" value="1"/>
</dbReference>
<dbReference type="GO" id="GO:0005634">
    <property type="term" value="C:nucleus"/>
    <property type="evidence" value="ECO:0007669"/>
    <property type="project" value="TreeGrafter"/>
</dbReference>
<dbReference type="GO" id="GO:0043138">
    <property type="term" value="F:3'-5' DNA helicase activity"/>
    <property type="evidence" value="ECO:0007669"/>
    <property type="project" value="TreeGrafter"/>
</dbReference>
<evidence type="ECO:0000313" key="6">
    <source>
        <dbReference type="WBParaSite" id="PDA_v2.g25771.t1"/>
    </source>
</evidence>
<evidence type="ECO:0000259" key="4">
    <source>
        <dbReference type="PROSITE" id="PS50051"/>
    </source>
</evidence>
<dbReference type="Gene3D" id="3.40.50.300">
    <property type="entry name" value="P-loop containing nucleotide triphosphate hydrolases"/>
    <property type="match status" value="2"/>
</dbReference>
<evidence type="ECO:0000256" key="1">
    <source>
        <dbReference type="ARBA" id="ARBA00022741"/>
    </source>
</evidence>
<organism evidence="5 6">
    <name type="scientific">Panagrolaimus davidi</name>
    <dbReference type="NCBI Taxonomy" id="227884"/>
    <lineage>
        <taxon>Eukaryota</taxon>
        <taxon>Metazoa</taxon>
        <taxon>Ecdysozoa</taxon>
        <taxon>Nematoda</taxon>
        <taxon>Chromadorea</taxon>
        <taxon>Rhabditida</taxon>
        <taxon>Tylenchina</taxon>
        <taxon>Panagrolaimomorpha</taxon>
        <taxon>Panagrolaimoidea</taxon>
        <taxon>Panagrolaimidae</taxon>
        <taxon>Panagrolaimus</taxon>
    </lineage>
</organism>
<dbReference type="GO" id="GO:1902975">
    <property type="term" value="P:mitotic DNA replication initiation"/>
    <property type="evidence" value="ECO:0007669"/>
    <property type="project" value="TreeGrafter"/>
</dbReference>
<dbReference type="WBParaSite" id="PDA_v2.g25771.t1">
    <property type="protein sequence ID" value="PDA_v2.g25771.t1"/>
    <property type="gene ID" value="PDA_v2.g25771"/>
</dbReference>